<feature type="region of interest" description="Disordered" evidence="1">
    <location>
        <begin position="68"/>
        <end position="91"/>
    </location>
</feature>
<gene>
    <name evidence="2" type="ORF">QN277_008775</name>
</gene>
<organism evidence="2 3">
    <name type="scientific">Acacia crassicarpa</name>
    <name type="common">northern wattle</name>
    <dbReference type="NCBI Taxonomy" id="499986"/>
    <lineage>
        <taxon>Eukaryota</taxon>
        <taxon>Viridiplantae</taxon>
        <taxon>Streptophyta</taxon>
        <taxon>Embryophyta</taxon>
        <taxon>Tracheophyta</taxon>
        <taxon>Spermatophyta</taxon>
        <taxon>Magnoliopsida</taxon>
        <taxon>eudicotyledons</taxon>
        <taxon>Gunneridae</taxon>
        <taxon>Pentapetalae</taxon>
        <taxon>rosids</taxon>
        <taxon>fabids</taxon>
        <taxon>Fabales</taxon>
        <taxon>Fabaceae</taxon>
        <taxon>Caesalpinioideae</taxon>
        <taxon>mimosoid clade</taxon>
        <taxon>Acacieae</taxon>
        <taxon>Acacia</taxon>
    </lineage>
</organism>
<dbReference type="Proteomes" id="UP001293593">
    <property type="component" value="Unassembled WGS sequence"/>
</dbReference>
<protein>
    <submittedName>
        <fullName evidence="2">Uncharacterized protein</fullName>
    </submittedName>
</protein>
<reference evidence="2" key="1">
    <citation type="submission" date="2023-10" db="EMBL/GenBank/DDBJ databases">
        <title>Chromosome-level genome of the transformable northern wattle, Acacia crassicarpa.</title>
        <authorList>
            <person name="Massaro I."/>
            <person name="Sinha N.R."/>
            <person name="Poethig S."/>
            <person name="Leichty A.R."/>
        </authorList>
    </citation>
    <scope>NUCLEOTIDE SEQUENCE</scope>
    <source>
        <strain evidence="2">Acra3RX</strain>
        <tissue evidence="2">Leaf</tissue>
    </source>
</reference>
<proteinExistence type="predicted"/>
<keyword evidence="3" id="KW-1185">Reference proteome</keyword>
<feature type="compositionally biased region" description="Gly residues" evidence="1">
    <location>
        <begin position="73"/>
        <end position="82"/>
    </location>
</feature>
<name>A0AAE1JQJ1_9FABA</name>
<evidence type="ECO:0000313" key="3">
    <source>
        <dbReference type="Proteomes" id="UP001293593"/>
    </source>
</evidence>
<dbReference type="EMBL" id="JAWXYG010000013">
    <property type="protein sequence ID" value="KAK4255830.1"/>
    <property type="molecule type" value="Genomic_DNA"/>
</dbReference>
<evidence type="ECO:0000256" key="1">
    <source>
        <dbReference type="SAM" id="MobiDB-lite"/>
    </source>
</evidence>
<dbReference type="AlphaFoldDB" id="A0AAE1JQJ1"/>
<comment type="caution">
    <text evidence="2">The sequence shown here is derived from an EMBL/GenBank/DDBJ whole genome shotgun (WGS) entry which is preliminary data.</text>
</comment>
<sequence>MAPSPDTRSQERLDDLECRFETFQATIHAGLDQGSQDINDLKQIALRLEEGMKSMEVRVASLTVTTGKQAMNGNGGTGGPEGSSGSTILGSRFPAFGSFHEL</sequence>
<evidence type="ECO:0000313" key="2">
    <source>
        <dbReference type="EMBL" id="KAK4255830.1"/>
    </source>
</evidence>
<accession>A0AAE1JQJ1</accession>